<organism evidence="1 2">
    <name type="scientific">Kutzneria buriramensis</name>
    <dbReference type="NCBI Taxonomy" id="1045776"/>
    <lineage>
        <taxon>Bacteria</taxon>
        <taxon>Bacillati</taxon>
        <taxon>Actinomycetota</taxon>
        <taxon>Actinomycetes</taxon>
        <taxon>Pseudonocardiales</taxon>
        <taxon>Pseudonocardiaceae</taxon>
        <taxon>Kutzneria</taxon>
    </lineage>
</organism>
<evidence type="ECO:0000313" key="1">
    <source>
        <dbReference type="EMBL" id="REH18262.1"/>
    </source>
</evidence>
<name>A0A3E0G8G8_9PSEU</name>
<evidence type="ECO:0000313" key="2">
    <source>
        <dbReference type="Proteomes" id="UP000256269"/>
    </source>
</evidence>
<proteinExistence type="predicted"/>
<accession>A0A3E0G8G8</accession>
<dbReference type="AlphaFoldDB" id="A0A3E0G8G8"/>
<dbReference type="EMBL" id="QUNO01000036">
    <property type="protein sequence ID" value="REH18262.1"/>
    <property type="molecule type" value="Genomic_DNA"/>
</dbReference>
<keyword evidence="2" id="KW-1185">Reference proteome</keyword>
<dbReference type="Proteomes" id="UP000256269">
    <property type="component" value="Unassembled WGS sequence"/>
</dbReference>
<protein>
    <submittedName>
        <fullName evidence="1">Uncharacterized protein</fullName>
    </submittedName>
</protein>
<comment type="caution">
    <text evidence="1">The sequence shown here is derived from an EMBL/GenBank/DDBJ whole genome shotgun (WGS) entry which is preliminary data.</text>
</comment>
<gene>
    <name evidence="1" type="ORF">BCF44_13617</name>
</gene>
<sequence length="434" mass="46806">MPQELPVTSTEIIGLEAAINYACGLSAYCTHTFGQVSAMVPTGDEAAASCEQAQADLAAGGVTGDTLTDVASVQEQMTGAVADLNAALAQLEVAGAAAASLQTELESHRGVKDAYNATPDAGSKEFVTTEDGTLNAEPQPTPGSTAMNNTGPAVPAEAGEDRCPQCGAGMCPDPAWPAEVRESDGSASVSLRCSAGCGSPGRLYRWQVSREEYQAIYGEVPDNLLLPGDDRLLPPPPDARSLPPGPWGYFKVEPSPIPDEAWEVACTNKVGRWRTRECGAILTPDPKRVFYYDEFTSSATVGFRCPVCKVSLENFKWPLTLDQHYAIFGRSPDEYVPEYDPTDESDFQALYSMWQTKDRGMLTHFATIDELAGGPDLDLRAIGPGEFTIKHWPTGATWDVPDFVAQHEQVIADYDKFYAEPEPEGDDEDEDEDE</sequence>
<reference evidence="1 2" key="1">
    <citation type="submission" date="2018-08" db="EMBL/GenBank/DDBJ databases">
        <title>Genomic Encyclopedia of Archaeal and Bacterial Type Strains, Phase II (KMG-II): from individual species to whole genera.</title>
        <authorList>
            <person name="Goeker M."/>
        </authorList>
    </citation>
    <scope>NUCLEOTIDE SEQUENCE [LARGE SCALE GENOMIC DNA]</scope>
    <source>
        <strain evidence="1 2">DSM 45791</strain>
    </source>
</reference>